<dbReference type="EMBL" id="JAAPAO010000576">
    <property type="protein sequence ID" value="KAF4656809.1"/>
    <property type="molecule type" value="Genomic_DNA"/>
</dbReference>
<organism evidence="1 2">
    <name type="scientific">Perkinsus chesapeaki</name>
    <name type="common">Clam parasite</name>
    <name type="synonym">Perkinsus andrewsi</name>
    <dbReference type="NCBI Taxonomy" id="330153"/>
    <lineage>
        <taxon>Eukaryota</taxon>
        <taxon>Sar</taxon>
        <taxon>Alveolata</taxon>
        <taxon>Perkinsozoa</taxon>
        <taxon>Perkinsea</taxon>
        <taxon>Perkinsida</taxon>
        <taxon>Perkinsidae</taxon>
        <taxon>Perkinsus</taxon>
    </lineage>
</organism>
<dbReference type="OrthoDB" id="441333at2759"/>
<dbReference type="AlphaFoldDB" id="A0A7J6LC86"/>
<evidence type="ECO:0000313" key="1">
    <source>
        <dbReference type="EMBL" id="KAF4656809.1"/>
    </source>
</evidence>
<accession>A0A7J6LC86</accession>
<comment type="caution">
    <text evidence="1">The sequence shown here is derived from an EMBL/GenBank/DDBJ whole genome shotgun (WGS) entry which is preliminary data.</text>
</comment>
<evidence type="ECO:0000313" key="2">
    <source>
        <dbReference type="Proteomes" id="UP000591131"/>
    </source>
</evidence>
<gene>
    <name evidence="1" type="ORF">FOL47_008739</name>
</gene>
<keyword evidence="2" id="KW-1185">Reference proteome</keyword>
<name>A0A7J6LC86_PERCH</name>
<reference evidence="1 2" key="1">
    <citation type="submission" date="2020-04" db="EMBL/GenBank/DDBJ databases">
        <title>Perkinsus chesapeaki whole genome sequence.</title>
        <authorList>
            <person name="Bogema D.R."/>
        </authorList>
    </citation>
    <scope>NUCLEOTIDE SEQUENCE [LARGE SCALE GENOMIC DNA]</scope>
    <source>
        <strain evidence="1">ATCC PRA-425</strain>
    </source>
</reference>
<dbReference type="Proteomes" id="UP000591131">
    <property type="component" value="Unassembled WGS sequence"/>
</dbReference>
<proteinExistence type="predicted"/>
<sequence>MAGEAKKRDGDFTDIFIYNSTAGKDGGISSGTRSCEVLTYPPIVRVDKMKQKSSLQFKGCGVKKGQKPDVWNDMKKLAWRKIRRSFQGTNRYMRIMDNEGDNKQIERTHLLIMPCDIDQPELDFMTSVPYQNPIGEIPDKFNLFFTGRDRHPDKTYTFRRLIPQDASTDGMQTYVSTRPAYTAEIQGVRKGLPRGKALKFTEVTGGEKVVQGMRKRTTMISYDIVQSVYIIGNNDGEAFTFVPKKGSPNSLAMVVFRHGKWAVLHNAHKPNYKESLV</sequence>
<protein>
    <submittedName>
        <fullName evidence="1">Uncharacterized protein</fullName>
    </submittedName>
</protein>